<accession>A0A553DJY5</accession>
<dbReference type="RefSeq" id="WP_144257777.1">
    <property type="nucleotide sequence ID" value="NZ_VJZT01000054.1"/>
</dbReference>
<evidence type="ECO:0000313" key="2">
    <source>
        <dbReference type="Proteomes" id="UP000316371"/>
    </source>
</evidence>
<name>A0A553DJY5_9FLAO</name>
<dbReference type="EMBL" id="VJZT01000054">
    <property type="protein sequence ID" value="TRX33023.1"/>
    <property type="molecule type" value="Genomic_DNA"/>
</dbReference>
<dbReference type="Proteomes" id="UP000316371">
    <property type="component" value="Unassembled WGS sequence"/>
</dbReference>
<dbReference type="PROSITE" id="PS51257">
    <property type="entry name" value="PROKAR_LIPOPROTEIN"/>
    <property type="match status" value="1"/>
</dbReference>
<dbReference type="AlphaFoldDB" id="A0A553DJY5"/>
<gene>
    <name evidence="1" type="ORF">FNW21_16140</name>
</gene>
<reference evidence="1 2" key="1">
    <citation type="submission" date="2019-07" db="EMBL/GenBank/DDBJ databases">
        <title>Novel species of Flavobacterium.</title>
        <authorList>
            <person name="Liu Q."/>
            <person name="Xin Y.-H."/>
        </authorList>
    </citation>
    <scope>NUCLEOTIDE SEQUENCE [LARGE SCALE GENOMIC DNA]</scope>
    <source>
        <strain evidence="1 2">LB1R34</strain>
    </source>
</reference>
<organism evidence="1 2">
    <name type="scientific">Flavobacterium restrictum</name>
    <dbReference type="NCBI Taxonomy" id="2594428"/>
    <lineage>
        <taxon>Bacteria</taxon>
        <taxon>Pseudomonadati</taxon>
        <taxon>Bacteroidota</taxon>
        <taxon>Flavobacteriia</taxon>
        <taxon>Flavobacteriales</taxon>
        <taxon>Flavobacteriaceae</taxon>
        <taxon>Flavobacterium</taxon>
    </lineage>
</organism>
<comment type="caution">
    <text evidence="1">The sequence shown here is derived from an EMBL/GenBank/DDBJ whole genome shotgun (WGS) entry which is preliminary data.</text>
</comment>
<proteinExistence type="predicted"/>
<evidence type="ECO:0000313" key="1">
    <source>
        <dbReference type="EMBL" id="TRX33023.1"/>
    </source>
</evidence>
<dbReference type="OrthoDB" id="9846623at2"/>
<evidence type="ECO:0008006" key="3">
    <source>
        <dbReference type="Google" id="ProtNLM"/>
    </source>
</evidence>
<protein>
    <recommendedName>
        <fullName evidence="3">Lipoprotein</fullName>
    </recommendedName>
</protein>
<sequence>MKFYKNVILIFTLFSLISCGEKSSISSIVNNSKNEITLKVKIDNDAINKIRKEYLEKGLSFNEENPKDYEIKIEPSESYLFDATMHTEPDFYDIKEIEIYSGDTLILKCRKDQIHKLFSDASNPGNLIIN</sequence>
<keyword evidence="2" id="KW-1185">Reference proteome</keyword>